<evidence type="ECO:0000313" key="3">
    <source>
        <dbReference type="Proteomes" id="UP000255102"/>
    </source>
</evidence>
<organism evidence="2 3">
    <name type="scientific">Moraxella ovis</name>
    <dbReference type="NCBI Taxonomy" id="29433"/>
    <lineage>
        <taxon>Bacteria</taxon>
        <taxon>Pseudomonadati</taxon>
        <taxon>Pseudomonadota</taxon>
        <taxon>Gammaproteobacteria</taxon>
        <taxon>Moraxellales</taxon>
        <taxon>Moraxellaceae</taxon>
        <taxon>Moraxella</taxon>
    </lineage>
</organism>
<dbReference type="GO" id="GO:0016887">
    <property type="term" value="F:ATP hydrolysis activity"/>
    <property type="evidence" value="ECO:0007669"/>
    <property type="project" value="InterPro"/>
</dbReference>
<dbReference type="InterPro" id="IPR052934">
    <property type="entry name" value="Methyl-DNA_Rec/Restrict_Enz"/>
</dbReference>
<dbReference type="InterPro" id="IPR011704">
    <property type="entry name" value="ATPase_dyneun-rel_AAA"/>
</dbReference>
<proteinExistence type="predicted"/>
<dbReference type="Gene3D" id="3.40.50.300">
    <property type="entry name" value="P-loop containing nucleotide triphosphate hydrolases"/>
    <property type="match status" value="1"/>
</dbReference>
<dbReference type="EMBL" id="UGPW01000001">
    <property type="protein sequence ID" value="STY86497.1"/>
    <property type="molecule type" value="Genomic_DNA"/>
</dbReference>
<dbReference type="AlphaFoldDB" id="A0A378PJ89"/>
<dbReference type="RefSeq" id="WP_063513590.1">
    <property type="nucleotide sequence ID" value="NZ_CP011158.1"/>
</dbReference>
<feature type="domain" description="ATPase dynein-related AAA" evidence="1">
    <location>
        <begin position="76"/>
        <end position="273"/>
    </location>
</feature>
<dbReference type="Proteomes" id="UP000255102">
    <property type="component" value="Unassembled WGS sequence"/>
</dbReference>
<dbReference type="Pfam" id="PF07728">
    <property type="entry name" value="AAA_5"/>
    <property type="match status" value="1"/>
</dbReference>
<name>A0A378PJ89_9GAMM</name>
<keyword evidence="2" id="KW-0378">Hydrolase</keyword>
<dbReference type="EC" id="3.1.21.-" evidence="2"/>
<dbReference type="InterPro" id="IPR027417">
    <property type="entry name" value="P-loop_NTPase"/>
</dbReference>
<dbReference type="GO" id="GO:0005524">
    <property type="term" value="F:ATP binding"/>
    <property type="evidence" value="ECO:0007669"/>
    <property type="project" value="InterPro"/>
</dbReference>
<gene>
    <name evidence="2" type="primary">mcrB</name>
    <name evidence="2" type="ORF">NCTC11227_00484</name>
</gene>
<protein>
    <submittedName>
        <fullName evidence="2">5-methylcytosine-specific restriction enzyme B</fullName>
        <ecNumber evidence="2">3.1.21.-</ecNumber>
    </submittedName>
</protein>
<dbReference type="PANTHER" id="PTHR37291:SF1">
    <property type="entry name" value="TYPE IV METHYL-DIRECTED RESTRICTION ENZYME ECOKMCRB SUBUNIT"/>
    <property type="match status" value="1"/>
</dbReference>
<dbReference type="SUPFAM" id="SSF52540">
    <property type="entry name" value="P-loop containing nucleoside triphosphate hydrolases"/>
    <property type="match status" value="1"/>
</dbReference>
<accession>A0A378PJ89</accession>
<evidence type="ECO:0000259" key="1">
    <source>
        <dbReference type="Pfam" id="PF07728"/>
    </source>
</evidence>
<evidence type="ECO:0000313" key="2">
    <source>
        <dbReference type="EMBL" id="STY86497.1"/>
    </source>
</evidence>
<dbReference type="PANTHER" id="PTHR37291">
    <property type="entry name" value="5-METHYLCYTOSINE-SPECIFIC RESTRICTION ENZYME B"/>
    <property type="match status" value="1"/>
</dbReference>
<sequence length="309" mass="35938">MLQSIYQKYIGKDSKEKNVIEINKEIFEKFIEGFEIDISSKDEDDNIYKIVQLSKFLWGLENPDFKQSADKASPNMVFYGAPGTGKIYTVKKNIEYLCEGNSSRYEYVQFHPSFTYEDFIDGIKPNGIDDKGGVKLEWVNGIFKEFCIRAKKDPDNNYYFIVDEINRANLSAVFGETLSLLESSYRHKVSKNSDDNAEAIGENLISTQYSALLDSLLAKDEEKYKHLAYEIREDDKGIKRSKFGVPDNVFFIGMMNDVDKSIDAFDLAIRRRFKWIHKGYDEKVLINHCKHNDKDFSNIEEYMLNVPRR</sequence>
<reference evidence="2 3" key="1">
    <citation type="submission" date="2018-06" db="EMBL/GenBank/DDBJ databases">
        <authorList>
            <consortium name="Pathogen Informatics"/>
            <person name="Doyle S."/>
        </authorList>
    </citation>
    <scope>NUCLEOTIDE SEQUENCE [LARGE SCALE GENOMIC DNA]</scope>
    <source>
        <strain evidence="2 3">NCTC11227</strain>
    </source>
</reference>